<name>A0ACC2FK71_DALPE</name>
<accession>A0ACC2FK71</accession>
<comment type="caution">
    <text evidence="1">The sequence shown here is derived from an EMBL/GenBank/DDBJ whole genome shotgun (WGS) entry which is preliminary data.</text>
</comment>
<evidence type="ECO:0000313" key="2">
    <source>
        <dbReference type="Proteomes" id="UP001157502"/>
    </source>
</evidence>
<reference evidence="1" key="1">
    <citation type="submission" date="2021-05" db="EMBL/GenBank/DDBJ databases">
        <authorList>
            <person name="Pan Q."/>
            <person name="Jouanno E."/>
            <person name="Zahm M."/>
            <person name="Klopp C."/>
            <person name="Cabau C."/>
            <person name="Louis A."/>
            <person name="Berthelot C."/>
            <person name="Parey E."/>
            <person name="Roest Crollius H."/>
            <person name="Montfort J."/>
            <person name="Robinson-Rechavi M."/>
            <person name="Bouchez O."/>
            <person name="Lampietro C."/>
            <person name="Lopez Roques C."/>
            <person name="Donnadieu C."/>
            <person name="Postlethwait J."/>
            <person name="Bobe J."/>
            <person name="Dillon D."/>
            <person name="Chandos A."/>
            <person name="von Hippel F."/>
            <person name="Guiguen Y."/>
        </authorList>
    </citation>
    <scope>NUCLEOTIDE SEQUENCE</scope>
    <source>
        <strain evidence="1">YG-Jan2019</strain>
    </source>
</reference>
<organism evidence="1 2">
    <name type="scientific">Dallia pectoralis</name>
    <name type="common">Alaska blackfish</name>
    <dbReference type="NCBI Taxonomy" id="75939"/>
    <lineage>
        <taxon>Eukaryota</taxon>
        <taxon>Metazoa</taxon>
        <taxon>Chordata</taxon>
        <taxon>Craniata</taxon>
        <taxon>Vertebrata</taxon>
        <taxon>Euteleostomi</taxon>
        <taxon>Actinopterygii</taxon>
        <taxon>Neopterygii</taxon>
        <taxon>Teleostei</taxon>
        <taxon>Protacanthopterygii</taxon>
        <taxon>Esociformes</taxon>
        <taxon>Umbridae</taxon>
        <taxon>Dallia</taxon>
    </lineage>
</organism>
<proteinExistence type="predicted"/>
<dbReference type="EMBL" id="CM055753">
    <property type="protein sequence ID" value="KAJ7991750.1"/>
    <property type="molecule type" value="Genomic_DNA"/>
</dbReference>
<feature type="non-terminal residue" evidence="1">
    <location>
        <position position="934"/>
    </location>
</feature>
<sequence length="934" mass="99934">MSETSPVSSGSCQRLLQLSLNRDWNVLEQTIKELDKGDPELTVTDEESGLSLLMIAARENRLSVVDRLLELGVSPCERSKDGRTALHIASEHSKEDIVKLLARKDDCNSLGGPRNQLPLHFAASRAIPSPGALQTLLNFSDKEARLVPDKDGCIPLHLAVEAGNVGIVKELLGCLSEPQLRAQKTGSGDAALHICCRRRGDPEMAKVLIESGANVDIQNDDGQTPLHIAAWEGDKFLLKVFYLSRANPNVCDKMDRSPLHVAAERGHTDVVEVLTEKFKSNVLARTKDGSTMLHIASQCGHPDTALWFLKKGVPLHMPNKSGAVCLHAAAKQGHAVVVNALLLMGAHVDTTTKDGLTALHVAVQNCRPLVVQMLLGFGAQVQLSGGKARETPLHIAAQVVEGEKVAEMLLKSGADVNAEQENGETAMHVAARHGALKMMKALIEEGGELTWRSKAGENPLHVAVRHCHAHMVEEILTCLTNQRSHEDAQHCVSQGNNKGETSLHLAAELQKDSVHREGEDVHIIKTLMKYNADITAATLESFETPLHYCAKVGNTGVLQEMLDSVSSNRLQVAVNKLSKNGWSPLLVAAERGHPEVVRILLQNQARVDVFDEEGRAALHLAAEQGHEGVADMLLSHKAFVNAKTKLGLTPLHLGARSGSACLVRLLVETHGANIDALSLRKQTPLHLAAGSGQLDVCSSLFTLQADVTATDIHGQTPLHLAAENDHSEVVKLFLKHHPSLATLANAEGATCTHIAAAKGSIAVVRELLTFNQGGGNMLSNKTKGSCPLHLASAGGHTEVVRVLLDAGASAADEDAEGMTAVHLAARNGHTHILEVLKERVLLKIPSSQTGLTALHIASCFGQAGFVRELLTSVPATVRSDTTNTVLRQGGSGCQPGLESGYTPLHLAAQSGHENVVRLLLNFPGVEADAETEVK</sequence>
<dbReference type="Proteomes" id="UP001157502">
    <property type="component" value="Chromosome 26"/>
</dbReference>
<protein>
    <submittedName>
        <fullName evidence="1">Uncharacterized protein</fullName>
    </submittedName>
</protein>
<evidence type="ECO:0000313" key="1">
    <source>
        <dbReference type="EMBL" id="KAJ7991750.1"/>
    </source>
</evidence>
<keyword evidence="2" id="KW-1185">Reference proteome</keyword>
<gene>
    <name evidence="1" type="ORF">DPEC_G00287120</name>
</gene>